<keyword evidence="3" id="KW-1185">Reference proteome</keyword>
<feature type="domain" description="Mediator complex subunit Med13 N-terminal" evidence="1">
    <location>
        <begin position="26"/>
        <end position="289"/>
    </location>
</feature>
<evidence type="ECO:0000313" key="3">
    <source>
        <dbReference type="Proteomes" id="UP000256964"/>
    </source>
</evidence>
<proteinExistence type="predicted"/>
<dbReference type="InterPro" id="IPR021643">
    <property type="entry name" value="Mediator_Med13_N"/>
</dbReference>
<reference evidence="2 3" key="1">
    <citation type="journal article" date="2018" name="Biotechnol. Biofuels">
        <title>Integrative visual omics of the white-rot fungus Polyporus brumalis exposes the biotechnological potential of its oxidative enzymes for delignifying raw plant biomass.</title>
        <authorList>
            <person name="Miyauchi S."/>
            <person name="Rancon A."/>
            <person name="Drula E."/>
            <person name="Hage H."/>
            <person name="Chaduli D."/>
            <person name="Favel A."/>
            <person name="Grisel S."/>
            <person name="Henrissat B."/>
            <person name="Herpoel-Gimbert I."/>
            <person name="Ruiz-Duenas F.J."/>
            <person name="Chevret D."/>
            <person name="Hainaut M."/>
            <person name="Lin J."/>
            <person name="Wang M."/>
            <person name="Pangilinan J."/>
            <person name="Lipzen A."/>
            <person name="Lesage-Meessen L."/>
            <person name="Navarro D."/>
            <person name="Riley R."/>
            <person name="Grigoriev I.V."/>
            <person name="Zhou S."/>
            <person name="Raouche S."/>
            <person name="Rosso M.N."/>
        </authorList>
    </citation>
    <scope>NUCLEOTIDE SEQUENCE [LARGE SCALE GENOMIC DNA]</scope>
    <source>
        <strain evidence="2 3">BRFM 1820</strain>
    </source>
</reference>
<evidence type="ECO:0000313" key="2">
    <source>
        <dbReference type="EMBL" id="RDX52929.1"/>
    </source>
</evidence>
<protein>
    <recommendedName>
        <fullName evidence="1">Mediator complex subunit Med13 N-terminal domain-containing protein</fullName>
    </recommendedName>
</protein>
<dbReference type="AlphaFoldDB" id="A0A371DK68"/>
<dbReference type="STRING" id="139420.A0A371DK68"/>
<sequence>MAAKAQHSAQDNTGSSVLSQTPLPISLASSILASTIPLPEHPLIAYSVYTCELPSTDGLEQLDVARKAVLARNQDRSLVDSLMPVVHIAKDVSALYVFALGSTERQLPGHDALFSLELEHLTVTERSSFIPAGIYPCSAACASRAEPCGQCLHSARARSSPPEPLPRIPLRQPLMLFLQAARDRLIDDIAEASKLHPRGRTVTRMKGGFLLGSILFSSEWGSGWENHVRSRTMIYCHLQVHITFSTRTPSTARLVIQPIMQPTYYLPLYSSLPLPAGVPVVLLPHGVPA</sequence>
<dbReference type="Proteomes" id="UP000256964">
    <property type="component" value="Unassembled WGS sequence"/>
</dbReference>
<evidence type="ECO:0000259" key="1">
    <source>
        <dbReference type="Pfam" id="PF11597"/>
    </source>
</evidence>
<gene>
    <name evidence="2" type="ORF">OH76DRAFT_1553636</name>
</gene>
<dbReference type="OrthoDB" id="2730018at2759"/>
<organism evidence="2 3">
    <name type="scientific">Lentinus brumalis</name>
    <dbReference type="NCBI Taxonomy" id="2498619"/>
    <lineage>
        <taxon>Eukaryota</taxon>
        <taxon>Fungi</taxon>
        <taxon>Dikarya</taxon>
        <taxon>Basidiomycota</taxon>
        <taxon>Agaricomycotina</taxon>
        <taxon>Agaricomycetes</taxon>
        <taxon>Polyporales</taxon>
        <taxon>Polyporaceae</taxon>
        <taxon>Lentinus</taxon>
    </lineage>
</organism>
<feature type="non-terminal residue" evidence="2">
    <location>
        <position position="1"/>
    </location>
</feature>
<dbReference type="EMBL" id="KZ857388">
    <property type="protein sequence ID" value="RDX52929.1"/>
    <property type="molecule type" value="Genomic_DNA"/>
</dbReference>
<name>A0A371DK68_9APHY</name>
<accession>A0A371DK68</accession>
<dbReference type="Pfam" id="PF11597">
    <property type="entry name" value="Med13_N"/>
    <property type="match status" value="1"/>
</dbReference>